<keyword evidence="2" id="KW-0675">Receptor</keyword>
<dbReference type="InterPro" id="IPR037936">
    <property type="entry name" value="UNC5A-D"/>
</dbReference>
<comment type="caution">
    <text evidence="2">The sequence shown here is derived from an EMBL/GenBank/DDBJ whole genome shotgun (WGS) entry which is preliminary data.</text>
</comment>
<dbReference type="OrthoDB" id="5972804at2759"/>
<organism evidence="2 3">
    <name type="scientific">Desmophyllum pertusum</name>
    <dbReference type="NCBI Taxonomy" id="174260"/>
    <lineage>
        <taxon>Eukaryota</taxon>
        <taxon>Metazoa</taxon>
        <taxon>Cnidaria</taxon>
        <taxon>Anthozoa</taxon>
        <taxon>Hexacorallia</taxon>
        <taxon>Scleractinia</taxon>
        <taxon>Caryophylliina</taxon>
        <taxon>Caryophylliidae</taxon>
        <taxon>Desmophyllum</taxon>
    </lineage>
</organism>
<name>A0A9W9ZKG4_9CNID</name>
<dbReference type="EMBL" id="MU825926">
    <property type="protein sequence ID" value="KAJ7382358.1"/>
    <property type="molecule type" value="Genomic_DNA"/>
</dbReference>
<dbReference type="GO" id="GO:0005042">
    <property type="term" value="F:netrin receptor activity"/>
    <property type="evidence" value="ECO:0007669"/>
    <property type="project" value="InterPro"/>
</dbReference>
<dbReference type="Pfam" id="PF17217">
    <property type="entry name" value="UPA"/>
    <property type="match status" value="1"/>
</dbReference>
<dbReference type="Proteomes" id="UP001163046">
    <property type="component" value="Unassembled WGS sequence"/>
</dbReference>
<keyword evidence="3" id="KW-1185">Reference proteome</keyword>
<evidence type="ECO:0000259" key="1">
    <source>
        <dbReference type="Pfam" id="PF17217"/>
    </source>
</evidence>
<evidence type="ECO:0000313" key="2">
    <source>
        <dbReference type="EMBL" id="KAJ7382358.1"/>
    </source>
</evidence>
<dbReference type="PANTHER" id="PTHR12582:SF41">
    <property type="entry name" value="UNC5C-LIKE PROTEIN"/>
    <property type="match status" value="1"/>
</dbReference>
<dbReference type="InterPro" id="IPR033772">
    <property type="entry name" value="UPA"/>
</dbReference>
<dbReference type="PANTHER" id="PTHR12582">
    <property type="entry name" value="NETRIN RECEPTOR UNC5"/>
    <property type="match status" value="1"/>
</dbReference>
<protein>
    <submittedName>
        <fullName evidence="2">Netrin receptor unc5c</fullName>
    </submittedName>
</protein>
<gene>
    <name evidence="2" type="primary">UNC5C_3</name>
    <name evidence="2" type="ORF">OS493_035418</name>
</gene>
<dbReference type="AlphaFoldDB" id="A0A9W9ZKG4"/>
<accession>A0A9W9ZKG4</accession>
<feature type="domain" description="UPA" evidence="1">
    <location>
        <begin position="117"/>
        <end position="239"/>
    </location>
</feature>
<proteinExistence type="predicted"/>
<reference evidence="2" key="1">
    <citation type="submission" date="2023-01" db="EMBL/GenBank/DDBJ databases">
        <title>Genome assembly of the deep-sea coral Lophelia pertusa.</title>
        <authorList>
            <person name="Herrera S."/>
            <person name="Cordes E."/>
        </authorList>
    </citation>
    <scope>NUCLEOTIDE SEQUENCE</scope>
    <source>
        <strain evidence="2">USNM1676648</strain>
        <tissue evidence="2">Polyp</tissue>
    </source>
</reference>
<sequence length="329" mass="37655">MHPAARVEDRESRSVLISGRYKILLHGFFPPPSVLIEHCCLMTEGNTWVIAIKCRPILHASSDSSAKIYLTNSWRNVEEVYPDAKIEEKHNDIQVTLPSLREDIEVAAFGTPRKDDQKRMQMAIFGRNPTQGSDWKIRIYLLDDTITAVKQVCQKEEEMGNRLLTALAGLFVSNSDEDIRIEFTALETGWQIKGGKVQTITSRDAWNSPENATDFPRCDFEIRHVDKTKEQFFCGITTSHETDSANTEVVALFEQKRGRDINPPTEGLRRLKDAWMALLARTLKSRNRRFLINLSFVMHVDNFQQENRAVSTKGRLSSLLKEANRVFTK</sequence>
<evidence type="ECO:0000313" key="3">
    <source>
        <dbReference type="Proteomes" id="UP001163046"/>
    </source>
</evidence>
<dbReference type="GO" id="GO:0016020">
    <property type="term" value="C:membrane"/>
    <property type="evidence" value="ECO:0007669"/>
    <property type="project" value="InterPro"/>
</dbReference>